<dbReference type="PANTHER" id="PTHR48476:SF1">
    <property type="entry name" value="SHORT-CHAIN DEHYDROGENASE TIC 32, CHLOROPLASTIC-LIKE"/>
    <property type="match status" value="1"/>
</dbReference>
<keyword evidence="3" id="KW-1185">Reference proteome</keyword>
<dbReference type="CDD" id="cd05327">
    <property type="entry name" value="retinol-DH_like_SDR_c_like"/>
    <property type="match status" value="1"/>
</dbReference>
<evidence type="ECO:0008006" key="4">
    <source>
        <dbReference type="Google" id="ProtNLM"/>
    </source>
</evidence>
<dbReference type="SUPFAM" id="SSF51735">
    <property type="entry name" value="NAD(P)-binding Rossmann-fold domains"/>
    <property type="match status" value="1"/>
</dbReference>
<dbReference type="InterPro" id="IPR036291">
    <property type="entry name" value="NAD(P)-bd_dom_sf"/>
</dbReference>
<reference evidence="2" key="2">
    <citation type="submission" date="2023-06" db="EMBL/GenBank/DDBJ databases">
        <authorList>
            <person name="Ma L."/>
            <person name="Liu K.-W."/>
            <person name="Li Z."/>
            <person name="Hsiao Y.-Y."/>
            <person name="Qi Y."/>
            <person name="Fu T."/>
            <person name="Tang G."/>
            <person name="Zhang D."/>
            <person name="Sun W.-H."/>
            <person name="Liu D.-K."/>
            <person name="Li Y."/>
            <person name="Chen G.-Z."/>
            <person name="Liu X.-D."/>
            <person name="Liao X.-Y."/>
            <person name="Jiang Y.-T."/>
            <person name="Yu X."/>
            <person name="Hao Y."/>
            <person name="Huang J."/>
            <person name="Zhao X.-W."/>
            <person name="Ke S."/>
            <person name="Chen Y.-Y."/>
            <person name="Wu W.-L."/>
            <person name="Hsu J.-L."/>
            <person name="Lin Y.-F."/>
            <person name="Huang M.-D."/>
            <person name="Li C.-Y."/>
            <person name="Huang L."/>
            <person name="Wang Z.-W."/>
            <person name="Zhao X."/>
            <person name="Zhong W.-Y."/>
            <person name="Peng D.-H."/>
            <person name="Ahmad S."/>
            <person name="Lan S."/>
            <person name="Zhang J.-S."/>
            <person name="Tsai W.-C."/>
            <person name="Van De Peer Y."/>
            <person name="Liu Z.-J."/>
        </authorList>
    </citation>
    <scope>NUCLEOTIDE SEQUENCE</scope>
    <source>
        <strain evidence="2">CP</strain>
        <tissue evidence="2">Leaves</tissue>
    </source>
</reference>
<dbReference type="PANTHER" id="PTHR48476">
    <property type="entry name" value="SHORT-CHAIN DEHYDROGENASE TIC 32, CHLOROPLASTIC-LIKE"/>
    <property type="match status" value="1"/>
</dbReference>
<comment type="caution">
    <text evidence="2">The sequence shown here is derived from an EMBL/GenBank/DDBJ whole genome shotgun (WGS) entry which is preliminary data.</text>
</comment>
<comment type="similarity">
    <text evidence="1">Belongs to the short-chain dehydrogenases/reductases (SDR) family.</text>
</comment>
<reference evidence="2" key="1">
    <citation type="journal article" date="2023" name="Nat. Commun.">
        <title>Diploid and tetraploid genomes of Acorus and the evolution of monocots.</title>
        <authorList>
            <person name="Ma L."/>
            <person name="Liu K.W."/>
            <person name="Li Z."/>
            <person name="Hsiao Y.Y."/>
            <person name="Qi Y."/>
            <person name="Fu T."/>
            <person name="Tang G.D."/>
            <person name="Zhang D."/>
            <person name="Sun W.H."/>
            <person name="Liu D.K."/>
            <person name="Li Y."/>
            <person name="Chen G.Z."/>
            <person name="Liu X.D."/>
            <person name="Liao X.Y."/>
            <person name="Jiang Y.T."/>
            <person name="Yu X."/>
            <person name="Hao Y."/>
            <person name="Huang J."/>
            <person name="Zhao X.W."/>
            <person name="Ke S."/>
            <person name="Chen Y.Y."/>
            <person name="Wu W.L."/>
            <person name="Hsu J.L."/>
            <person name="Lin Y.F."/>
            <person name="Huang M.D."/>
            <person name="Li C.Y."/>
            <person name="Huang L."/>
            <person name="Wang Z.W."/>
            <person name="Zhao X."/>
            <person name="Zhong W.Y."/>
            <person name="Peng D.H."/>
            <person name="Ahmad S."/>
            <person name="Lan S."/>
            <person name="Zhang J.S."/>
            <person name="Tsai W.C."/>
            <person name="Van de Peer Y."/>
            <person name="Liu Z.J."/>
        </authorList>
    </citation>
    <scope>NUCLEOTIDE SEQUENCE</scope>
    <source>
        <strain evidence="2">CP</strain>
    </source>
</reference>
<proteinExistence type="inferred from homology"/>
<dbReference type="AlphaFoldDB" id="A0AAV9EEZ0"/>
<dbReference type="Gene3D" id="3.40.50.720">
    <property type="entry name" value="NAD(P)-binding Rossmann-like Domain"/>
    <property type="match status" value="1"/>
</dbReference>
<accession>A0AAV9EEZ0</accession>
<evidence type="ECO:0000313" key="2">
    <source>
        <dbReference type="EMBL" id="KAK1311742.1"/>
    </source>
</evidence>
<dbReference type="PRINTS" id="PR00081">
    <property type="entry name" value="GDHRDH"/>
</dbReference>
<dbReference type="EMBL" id="JAUJYO010000007">
    <property type="protein sequence ID" value="KAK1311742.1"/>
    <property type="molecule type" value="Genomic_DNA"/>
</dbReference>
<evidence type="ECO:0000313" key="3">
    <source>
        <dbReference type="Proteomes" id="UP001180020"/>
    </source>
</evidence>
<dbReference type="Proteomes" id="UP001180020">
    <property type="component" value="Unassembled WGS sequence"/>
</dbReference>
<organism evidence="2 3">
    <name type="scientific">Acorus calamus</name>
    <name type="common">Sweet flag</name>
    <dbReference type="NCBI Taxonomy" id="4465"/>
    <lineage>
        <taxon>Eukaryota</taxon>
        <taxon>Viridiplantae</taxon>
        <taxon>Streptophyta</taxon>
        <taxon>Embryophyta</taxon>
        <taxon>Tracheophyta</taxon>
        <taxon>Spermatophyta</taxon>
        <taxon>Magnoliopsida</taxon>
        <taxon>Liliopsida</taxon>
        <taxon>Acoraceae</taxon>
        <taxon>Acorus</taxon>
    </lineage>
</organism>
<name>A0AAV9EEZ0_ACOCL</name>
<protein>
    <recommendedName>
        <fullName evidence="4">Short-chain dehydrogenase TIC 32, chloroplastic</fullName>
    </recommendedName>
</protein>
<dbReference type="PRINTS" id="PR00080">
    <property type="entry name" value="SDRFAMILY"/>
</dbReference>
<sequence>MGLFSLITGLPGPSGFGSASTAEEVTEGVDASDLTIIITGGASGIGFETARVLALRGAHVIIAARNLDSAMLTKQSIIKDSAGSRVEVLKLDLCSLKSVRAFVDEFLALHLPLNILINNAGVMFCPYQLSKDNIELQFATNHLGHFHLTNLLLDKMKRTAKETGIEGRIVNLASIAHRYTYKKGIRFDKLNDKSGYSDKKAYGQSKLANILHANELSRRLQEEGANITVNSVHPGVIMTNLMRHSAFLMSLLKVFSFFIWKNVPQGAATTCFVTLHPSLKGVTGKYFFDCNETHPSALARNGQLAKKLWDFSNKLVETAELS</sequence>
<gene>
    <name evidence="2" type="ORF">QJS10_CPA07g00247</name>
</gene>
<dbReference type="InterPro" id="IPR002347">
    <property type="entry name" value="SDR_fam"/>
</dbReference>
<evidence type="ECO:0000256" key="1">
    <source>
        <dbReference type="RuleBase" id="RU000363"/>
    </source>
</evidence>
<dbReference type="InterPro" id="IPR055280">
    <property type="entry name" value="TIC32"/>
</dbReference>
<dbReference type="Pfam" id="PF00106">
    <property type="entry name" value="adh_short"/>
    <property type="match status" value="1"/>
</dbReference>